<dbReference type="GeneID" id="9468590"/>
<organism evidence="1 2">
    <name type="scientific">Phytophthora infestans (strain T30-4)</name>
    <name type="common">Potato late blight agent</name>
    <dbReference type="NCBI Taxonomy" id="403677"/>
    <lineage>
        <taxon>Eukaryota</taxon>
        <taxon>Sar</taxon>
        <taxon>Stramenopiles</taxon>
        <taxon>Oomycota</taxon>
        <taxon>Peronosporomycetes</taxon>
        <taxon>Peronosporales</taxon>
        <taxon>Peronosporaceae</taxon>
        <taxon>Phytophthora</taxon>
    </lineage>
</organism>
<dbReference type="InParanoid" id="D0NNR2"/>
<dbReference type="KEGG" id="pif:PITG_14148"/>
<dbReference type="AlphaFoldDB" id="D0NNR2"/>
<proteinExistence type="predicted"/>
<accession>D0NNR2</accession>
<dbReference type="Proteomes" id="UP000006643">
    <property type="component" value="Unassembled WGS sequence"/>
</dbReference>
<evidence type="ECO:0000313" key="1">
    <source>
        <dbReference type="EMBL" id="EEY62233.1"/>
    </source>
</evidence>
<dbReference type="VEuPathDB" id="FungiDB:PITG_14148"/>
<keyword evidence="2" id="KW-1185">Reference proteome</keyword>
<sequence>MLDNARENAVSNSEIKHFFAEYEEFLKEHPIPPPLRYSTVTRPSLNFKLARKKTLLQLGKQNMCPFVETRNLESLGEKDRVTSHRQSAPRINHGIFDLATSTATVQVTTRRHDGVSHTIPKHHRVVAIRIVRTKKGLEESKGQVAQTTTEQIFPWSTQVLSVENSLQLKVCHVQ</sequence>
<dbReference type="HOGENOM" id="CLU_1543045_0_0_1"/>
<name>D0NNR2_PHYIT</name>
<protein>
    <submittedName>
        <fullName evidence="1">Uncharacterized protein</fullName>
    </submittedName>
</protein>
<gene>
    <name evidence="1" type="ORF">PITG_14148</name>
</gene>
<reference evidence="2" key="1">
    <citation type="journal article" date="2009" name="Nature">
        <title>Genome sequence and analysis of the Irish potato famine pathogen Phytophthora infestans.</title>
        <authorList>
            <consortium name="The Broad Institute Genome Sequencing Platform"/>
            <person name="Haas B.J."/>
            <person name="Kamoun S."/>
            <person name="Zody M.C."/>
            <person name="Jiang R.H."/>
            <person name="Handsaker R.E."/>
            <person name="Cano L.M."/>
            <person name="Grabherr M."/>
            <person name="Kodira C.D."/>
            <person name="Raffaele S."/>
            <person name="Torto-Alalibo T."/>
            <person name="Bozkurt T.O."/>
            <person name="Ah-Fong A.M."/>
            <person name="Alvarado L."/>
            <person name="Anderson V.L."/>
            <person name="Armstrong M.R."/>
            <person name="Avrova A."/>
            <person name="Baxter L."/>
            <person name="Beynon J."/>
            <person name="Boevink P.C."/>
            <person name="Bollmann S.R."/>
            <person name="Bos J.I."/>
            <person name="Bulone V."/>
            <person name="Cai G."/>
            <person name="Cakir C."/>
            <person name="Carrington J.C."/>
            <person name="Chawner M."/>
            <person name="Conti L."/>
            <person name="Costanzo S."/>
            <person name="Ewan R."/>
            <person name="Fahlgren N."/>
            <person name="Fischbach M.A."/>
            <person name="Fugelstad J."/>
            <person name="Gilroy E.M."/>
            <person name="Gnerre S."/>
            <person name="Green P.J."/>
            <person name="Grenville-Briggs L.J."/>
            <person name="Griffith J."/>
            <person name="Grunwald N.J."/>
            <person name="Horn K."/>
            <person name="Horner N.R."/>
            <person name="Hu C.H."/>
            <person name="Huitema E."/>
            <person name="Jeong D.H."/>
            <person name="Jones A.M."/>
            <person name="Jones J.D."/>
            <person name="Jones R.W."/>
            <person name="Karlsson E.K."/>
            <person name="Kunjeti S.G."/>
            <person name="Lamour K."/>
            <person name="Liu Z."/>
            <person name="Ma L."/>
            <person name="Maclean D."/>
            <person name="Chibucos M.C."/>
            <person name="McDonald H."/>
            <person name="McWalters J."/>
            <person name="Meijer H.J."/>
            <person name="Morgan W."/>
            <person name="Morris P.F."/>
            <person name="Munro C.A."/>
            <person name="O'Neill K."/>
            <person name="Ospina-Giraldo M."/>
            <person name="Pinzon A."/>
            <person name="Pritchard L."/>
            <person name="Ramsahoye B."/>
            <person name="Ren Q."/>
            <person name="Restrepo S."/>
            <person name="Roy S."/>
            <person name="Sadanandom A."/>
            <person name="Savidor A."/>
            <person name="Schornack S."/>
            <person name="Schwartz D.C."/>
            <person name="Schumann U.D."/>
            <person name="Schwessinger B."/>
            <person name="Seyer L."/>
            <person name="Sharpe T."/>
            <person name="Silvar C."/>
            <person name="Song J."/>
            <person name="Studholme D.J."/>
            <person name="Sykes S."/>
            <person name="Thines M."/>
            <person name="van de Vondervoort P.J."/>
            <person name="Phuntumart V."/>
            <person name="Wawra S."/>
            <person name="Weide R."/>
            <person name="Win J."/>
            <person name="Young C."/>
            <person name="Zhou S."/>
            <person name="Fry W."/>
            <person name="Meyers B.C."/>
            <person name="van West P."/>
            <person name="Ristaino J."/>
            <person name="Govers F."/>
            <person name="Birch P.R."/>
            <person name="Whisson S.C."/>
            <person name="Judelson H.S."/>
            <person name="Nusbaum C."/>
        </authorList>
    </citation>
    <scope>NUCLEOTIDE SEQUENCE [LARGE SCALE GENOMIC DNA]</scope>
    <source>
        <strain evidence="2">T30-4</strain>
    </source>
</reference>
<dbReference type="RefSeq" id="XP_002899264.1">
    <property type="nucleotide sequence ID" value="XM_002899218.1"/>
</dbReference>
<dbReference type="EMBL" id="DS028149">
    <property type="protein sequence ID" value="EEY62233.1"/>
    <property type="molecule type" value="Genomic_DNA"/>
</dbReference>
<evidence type="ECO:0000313" key="2">
    <source>
        <dbReference type="Proteomes" id="UP000006643"/>
    </source>
</evidence>